<dbReference type="InterPro" id="IPR041657">
    <property type="entry name" value="HTH_17"/>
</dbReference>
<dbReference type="RefSeq" id="WP_121220368.1">
    <property type="nucleotide sequence ID" value="NZ_RBIG01000002.1"/>
</dbReference>
<dbReference type="AlphaFoldDB" id="A0A420WHR0"/>
<organism evidence="2 3">
    <name type="scientific">Oceanibaculum indicum</name>
    <dbReference type="NCBI Taxonomy" id="526216"/>
    <lineage>
        <taxon>Bacteria</taxon>
        <taxon>Pseudomonadati</taxon>
        <taxon>Pseudomonadota</taxon>
        <taxon>Alphaproteobacteria</taxon>
        <taxon>Rhodospirillales</taxon>
        <taxon>Oceanibaculaceae</taxon>
        <taxon>Oceanibaculum</taxon>
    </lineage>
</organism>
<sequence length="96" mass="10856">MIPVFSTLDPEMLLTTDQLAEYLQISVSSLNKARMEPGRGPRFIKVGNSVRYRVGDVRAYLDENSRQSVRVAMVTALSDDDLPDPEEIEAWLRGEE</sequence>
<gene>
    <name evidence="2" type="ORF">BCL74_2486</name>
</gene>
<dbReference type="Proteomes" id="UP000277424">
    <property type="component" value="Unassembled WGS sequence"/>
</dbReference>
<accession>A0A420WHR0</accession>
<dbReference type="OrthoDB" id="7364180at2"/>
<dbReference type="Pfam" id="PF12728">
    <property type="entry name" value="HTH_17"/>
    <property type="match status" value="1"/>
</dbReference>
<evidence type="ECO:0000259" key="1">
    <source>
        <dbReference type="Pfam" id="PF12728"/>
    </source>
</evidence>
<name>A0A420WHR0_9PROT</name>
<evidence type="ECO:0000313" key="3">
    <source>
        <dbReference type="Proteomes" id="UP000277424"/>
    </source>
</evidence>
<feature type="domain" description="Helix-turn-helix" evidence="1">
    <location>
        <begin position="13"/>
        <end position="64"/>
    </location>
</feature>
<reference evidence="2 3" key="1">
    <citation type="submission" date="2018-10" db="EMBL/GenBank/DDBJ databases">
        <title>Comparative analysis of microorganisms from saline springs in Andes Mountain Range, Colombia.</title>
        <authorList>
            <person name="Rubin E."/>
        </authorList>
    </citation>
    <scope>NUCLEOTIDE SEQUENCE [LARGE SCALE GENOMIC DNA]</scope>
    <source>
        <strain evidence="2 3">USBA 36</strain>
    </source>
</reference>
<protein>
    <submittedName>
        <fullName evidence="2">Helix-turn-helix protein</fullName>
    </submittedName>
</protein>
<comment type="caution">
    <text evidence="2">The sequence shown here is derived from an EMBL/GenBank/DDBJ whole genome shotgun (WGS) entry which is preliminary data.</text>
</comment>
<proteinExistence type="predicted"/>
<evidence type="ECO:0000313" key="2">
    <source>
        <dbReference type="EMBL" id="RKQ70538.1"/>
    </source>
</evidence>
<dbReference type="EMBL" id="RBIG01000002">
    <property type="protein sequence ID" value="RKQ70538.1"/>
    <property type="molecule type" value="Genomic_DNA"/>
</dbReference>